<dbReference type="EMBL" id="CP158367">
    <property type="protein sequence ID" value="XBX75425.1"/>
    <property type="molecule type" value="Genomic_DNA"/>
</dbReference>
<name>A0AAU7VMZ7_9FIRM</name>
<evidence type="ECO:0000259" key="2">
    <source>
        <dbReference type="Pfam" id="PF22746"/>
    </source>
</evidence>
<dbReference type="RefSeq" id="WP_350344169.1">
    <property type="nucleotide sequence ID" value="NZ_CP158367.1"/>
</dbReference>
<dbReference type="InterPro" id="IPR053959">
    <property type="entry name" value="YvlB/LiaX_N"/>
</dbReference>
<sequence>MAHLNKEFQISPQHKVAFSMDKGEIDVRGWDEDLCKVVVESDQEVVFTHKKKINRLFLSAGEGENKKVQMYLPRTCNIFINGSYLDLSVANFDYKLKVENGNGKISVTNFLGDISLEQSKGSIELVSNCGRLKADLGNVNTEVFNHTGDLTIDAGSGDLYVKGLDGAANLVLAKGNHTVTESKGSLCFSSAGEIDITSCRFTQIRGVGAGNTVLELPKTLILNYDIVRNGDMCLFIPPNSSLNLEAFFDSVDNKVESLKTEKNPGFYRINKGAEWMAEVKLQGKHLDIQSKNDECADKYESNTSGSKEALRILKMVEEGDLDPQEAEELLEAIDKEVE</sequence>
<organism evidence="3">
    <name type="scientific">Proteinivorax tanatarense</name>
    <dbReference type="NCBI Taxonomy" id="1260629"/>
    <lineage>
        <taxon>Bacteria</taxon>
        <taxon>Bacillati</taxon>
        <taxon>Bacillota</taxon>
        <taxon>Clostridia</taxon>
        <taxon>Eubacteriales</taxon>
        <taxon>Proteinivoracaceae</taxon>
        <taxon>Proteinivorax</taxon>
    </lineage>
</organism>
<dbReference type="Pfam" id="PF13349">
    <property type="entry name" value="DUF4097"/>
    <property type="match status" value="1"/>
</dbReference>
<proteinExistence type="predicted"/>
<evidence type="ECO:0000313" key="3">
    <source>
        <dbReference type="EMBL" id="XBX75425.1"/>
    </source>
</evidence>
<protein>
    <submittedName>
        <fullName evidence="3">DUF4097 family beta strand repeat-containing protein</fullName>
    </submittedName>
</protein>
<dbReference type="Pfam" id="PF22746">
    <property type="entry name" value="SHOCT-like_DUF2089-C"/>
    <property type="match status" value="1"/>
</dbReference>
<dbReference type="InterPro" id="IPR025164">
    <property type="entry name" value="Toastrack_DUF4097"/>
</dbReference>
<accession>A0AAU7VMZ7</accession>
<feature type="domain" description="YvlB/LiaX N-terminal" evidence="2">
    <location>
        <begin position="308"/>
        <end position="336"/>
    </location>
</feature>
<evidence type="ECO:0000259" key="1">
    <source>
        <dbReference type="Pfam" id="PF13349"/>
    </source>
</evidence>
<feature type="domain" description="DUF4097" evidence="1">
    <location>
        <begin position="31"/>
        <end position="183"/>
    </location>
</feature>
<reference evidence="3" key="2">
    <citation type="submission" date="2024-06" db="EMBL/GenBank/DDBJ databases">
        <authorList>
            <person name="Petrova K.O."/>
            <person name="Toshchakov S.V."/>
            <person name="Boltjanskaja Y.V."/>
            <person name="Kevbrin V."/>
        </authorList>
    </citation>
    <scope>NUCLEOTIDE SEQUENCE</scope>
    <source>
        <strain evidence="3">Z-910T</strain>
    </source>
</reference>
<reference evidence="3" key="1">
    <citation type="journal article" date="2013" name="Extremophiles">
        <title>Proteinivorax tanatarense gen. nov., sp. nov., an anaerobic, haloalkaliphilic, proteolytic bacterium isolated from a decaying algal bloom, and proposal of Proteinivoraceae fam. nov.</title>
        <authorList>
            <person name="Kevbrin V."/>
            <person name="Boltyanskaya Y."/>
            <person name="Zhilina T."/>
            <person name="Kolganova T."/>
            <person name="Lavrentjeva E."/>
            <person name="Kuznetsov B."/>
        </authorList>
    </citation>
    <scope>NUCLEOTIDE SEQUENCE</scope>
    <source>
        <strain evidence="3">Z-910T</strain>
    </source>
</reference>
<gene>
    <name evidence="3" type="ORF">PRVXT_000548</name>
</gene>
<dbReference type="AlphaFoldDB" id="A0AAU7VMZ7"/>